<keyword evidence="15 25" id="KW-0472">Membrane</keyword>
<evidence type="ECO:0000313" key="26">
    <source>
        <dbReference type="EMBL" id="GAA3934933.1"/>
    </source>
</evidence>
<reference evidence="27" key="1">
    <citation type="journal article" date="2019" name="Int. J. Syst. Evol. Microbiol.">
        <title>The Global Catalogue of Microorganisms (GCM) 10K type strain sequencing project: providing services to taxonomists for standard genome sequencing and annotation.</title>
        <authorList>
            <consortium name="The Broad Institute Genomics Platform"/>
            <consortium name="The Broad Institute Genome Sequencing Center for Infectious Disease"/>
            <person name="Wu L."/>
            <person name="Ma J."/>
        </authorList>
    </citation>
    <scope>NUCLEOTIDE SEQUENCE [LARGE SCALE GENOMIC DNA]</scope>
    <source>
        <strain evidence="27">JCM 17214</strain>
    </source>
</reference>
<feature type="transmembrane region" description="Helical" evidence="25">
    <location>
        <begin position="170"/>
        <end position="194"/>
    </location>
</feature>
<comment type="caution">
    <text evidence="26">The sequence shown here is derived from an EMBL/GenBank/DDBJ whole genome shotgun (WGS) entry which is preliminary data.</text>
</comment>
<feature type="transmembrane region" description="Helical" evidence="25">
    <location>
        <begin position="312"/>
        <end position="333"/>
    </location>
</feature>
<comment type="pathway">
    <text evidence="4">Lipid metabolism.</text>
</comment>
<organism evidence="26 27">
    <name type="scientific">Hymenobacter algoricola</name>
    <dbReference type="NCBI Taxonomy" id="486267"/>
    <lineage>
        <taxon>Bacteria</taxon>
        <taxon>Pseudomonadati</taxon>
        <taxon>Bacteroidota</taxon>
        <taxon>Cytophagia</taxon>
        <taxon>Cytophagales</taxon>
        <taxon>Hymenobacteraceae</taxon>
        <taxon>Hymenobacter</taxon>
    </lineage>
</organism>
<dbReference type="EMBL" id="BAABDH010000036">
    <property type="protein sequence ID" value="GAA3934933.1"/>
    <property type="molecule type" value="Genomic_DNA"/>
</dbReference>
<evidence type="ECO:0000256" key="18">
    <source>
        <dbReference type="ARBA" id="ARBA00029893"/>
    </source>
</evidence>
<comment type="similarity">
    <text evidence="5">Belongs to the CDS family.</text>
</comment>
<dbReference type="PANTHER" id="PTHR46382">
    <property type="entry name" value="PHOSPHATIDATE CYTIDYLYLTRANSFERASE"/>
    <property type="match status" value="1"/>
</dbReference>
<feature type="transmembrane region" description="Helical" evidence="25">
    <location>
        <begin position="245"/>
        <end position="264"/>
    </location>
</feature>
<evidence type="ECO:0000313" key="27">
    <source>
        <dbReference type="Proteomes" id="UP001499909"/>
    </source>
</evidence>
<keyword evidence="10" id="KW-0808">Transferase</keyword>
<comment type="pathway">
    <text evidence="3">Phospholipid metabolism; CDP-diacylglycerol biosynthesis; CDP-diacylglycerol from sn-glycerol 3-phosphate: step 3/3.</text>
</comment>
<dbReference type="Proteomes" id="UP001499909">
    <property type="component" value="Unassembled WGS sequence"/>
</dbReference>
<evidence type="ECO:0000256" key="2">
    <source>
        <dbReference type="ARBA" id="ARBA00004651"/>
    </source>
</evidence>
<evidence type="ECO:0000256" key="15">
    <source>
        <dbReference type="ARBA" id="ARBA00023136"/>
    </source>
</evidence>
<accession>A0ABP7N1Z3</accession>
<evidence type="ECO:0000256" key="13">
    <source>
        <dbReference type="ARBA" id="ARBA00022989"/>
    </source>
</evidence>
<name>A0ABP7N1Z3_9BACT</name>
<evidence type="ECO:0000256" key="25">
    <source>
        <dbReference type="SAM" id="Phobius"/>
    </source>
</evidence>
<evidence type="ECO:0000256" key="21">
    <source>
        <dbReference type="ARBA" id="ARBA00032396"/>
    </source>
</evidence>
<evidence type="ECO:0000256" key="19">
    <source>
        <dbReference type="ARBA" id="ARBA00031825"/>
    </source>
</evidence>
<gene>
    <name evidence="26" type="primary">cdsA</name>
    <name evidence="26" type="ORF">GCM10022406_19190</name>
</gene>
<comment type="subcellular location">
    <subcellularLocation>
        <location evidence="2">Cell membrane</location>
        <topology evidence="2">Multi-pass membrane protein</topology>
    </subcellularLocation>
</comment>
<evidence type="ECO:0000256" key="10">
    <source>
        <dbReference type="ARBA" id="ARBA00022679"/>
    </source>
</evidence>
<evidence type="ECO:0000256" key="12">
    <source>
        <dbReference type="ARBA" id="ARBA00022695"/>
    </source>
</evidence>
<evidence type="ECO:0000256" key="20">
    <source>
        <dbReference type="ARBA" id="ARBA00032253"/>
    </source>
</evidence>
<evidence type="ECO:0000256" key="22">
    <source>
        <dbReference type="ARBA" id="ARBA00032743"/>
    </source>
</evidence>
<dbReference type="GO" id="GO:0016779">
    <property type="term" value="F:nucleotidyltransferase activity"/>
    <property type="evidence" value="ECO:0007669"/>
    <property type="project" value="UniProtKB-KW"/>
</dbReference>
<feature type="transmembrane region" description="Helical" evidence="25">
    <location>
        <begin position="206"/>
        <end position="224"/>
    </location>
</feature>
<keyword evidence="16" id="KW-0594">Phospholipid biosynthesis</keyword>
<keyword evidence="12 26" id="KW-0548">Nucleotidyltransferase</keyword>
<evidence type="ECO:0000256" key="9">
    <source>
        <dbReference type="ARBA" id="ARBA00022516"/>
    </source>
</evidence>
<keyword evidence="17" id="KW-1208">Phospholipid metabolism</keyword>
<dbReference type="PANTHER" id="PTHR46382:SF1">
    <property type="entry name" value="PHOSPHATIDATE CYTIDYLYLTRANSFERASE"/>
    <property type="match status" value="1"/>
</dbReference>
<evidence type="ECO:0000256" key="8">
    <source>
        <dbReference type="ARBA" id="ARBA00022475"/>
    </source>
</evidence>
<keyword evidence="13 25" id="KW-1133">Transmembrane helix</keyword>
<feature type="transmembrane region" description="Helical" evidence="25">
    <location>
        <begin position="86"/>
        <end position="104"/>
    </location>
</feature>
<keyword evidence="27" id="KW-1185">Reference proteome</keyword>
<evidence type="ECO:0000256" key="5">
    <source>
        <dbReference type="ARBA" id="ARBA00010185"/>
    </source>
</evidence>
<evidence type="ECO:0000256" key="3">
    <source>
        <dbReference type="ARBA" id="ARBA00005119"/>
    </source>
</evidence>
<dbReference type="EC" id="2.7.7.41" evidence="6"/>
<dbReference type="Pfam" id="PF01148">
    <property type="entry name" value="CTP_transf_1"/>
    <property type="match status" value="1"/>
</dbReference>
<keyword evidence="8" id="KW-1003">Cell membrane</keyword>
<keyword evidence="11 25" id="KW-0812">Transmembrane</keyword>
<evidence type="ECO:0000256" key="14">
    <source>
        <dbReference type="ARBA" id="ARBA00023098"/>
    </source>
</evidence>
<evidence type="ECO:0000256" key="17">
    <source>
        <dbReference type="ARBA" id="ARBA00023264"/>
    </source>
</evidence>
<feature type="region of interest" description="Disordered" evidence="24">
    <location>
        <begin position="1"/>
        <end position="28"/>
    </location>
</feature>
<feature type="compositionally biased region" description="Low complexity" evidence="24">
    <location>
        <begin position="1"/>
        <end position="21"/>
    </location>
</feature>
<evidence type="ECO:0000256" key="24">
    <source>
        <dbReference type="SAM" id="MobiDB-lite"/>
    </source>
</evidence>
<evidence type="ECO:0000256" key="1">
    <source>
        <dbReference type="ARBA" id="ARBA00001698"/>
    </source>
</evidence>
<keyword evidence="14" id="KW-0443">Lipid metabolism</keyword>
<sequence length="334" mass="36066">MSSPLNPASLPAPSTPAETPPDQSAEGKKPMSNLAQRVIFGVIGAVLLLGSVWYSAWTFALFFAFVQAQMLREFYRMMQKAGYKPAALLGVCLSLVLFAGIFFLNDKAHYHIPLLPDSASDPSALDHEAGLNVVQAAKHAVTILGLLLPVILILREMYSWPRQNKDLTPFANVGVALLGLLYVSLPMSLLNVVAFNGNGAYDYRRIFALLFLVWCSDIGAYAAGKTFGRHKLAPKISPGKTWEGAVGGFLLTLAMGWALGFFLLPELSLTYRLVAAGIVAVFGPLGDLAESMLKRSVGVKDSGRIMPGHGGLLDRFDAFLFILPVLALAQLLWG</sequence>
<evidence type="ECO:0000256" key="4">
    <source>
        <dbReference type="ARBA" id="ARBA00005189"/>
    </source>
</evidence>
<comment type="catalytic activity">
    <reaction evidence="1">
        <text>a 1,2-diacyl-sn-glycero-3-phosphate + CTP + H(+) = a CDP-1,2-diacyl-sn-glycerol + diphosphate</text>
        <dbReference type="Rhea" id="RHEA:16229"/>
        <dbReference type="ChEBI" id="CHEBI:15378"/>
        <dbReference type="ChEBI" id="CHEBI:33019"/>
        <dbReference type="ChEBI" id="CHEBI:37563"/>
        <dbReference type="ChEBI" id="CHEBI:58332"/>
        <dbReference type="ChEBI" id="CHEBI:58608"/>
        <dbReference type="EC" id="2.7.7.41"/>
    </reaction>
</comment>
<feature type="transmembrane region" description="Helical" evidence="25">
    <location>
        <begin position="140"/>
        <end position="158"/>
    </location>
</feature>
<keyword evidence="9" id="KW-0444">Lipid biosynthesis</keyword>
<evidence type="ECO:0000256" key="11">
    <source>
        <dbReference type="ARBA" id="ARBA00022692"/>
    </source>
</evidence>
<feature type="transmembrane region" description="Helical" evidence="25">
    <location>
        <begin position="38"/>
        <end position="65"/>
    </location>
</feature>
<evidence type="ECO:0000256" key="7">
    <source>
        <dbReference type="ARBA" id="ARBA00019373"/>
    </source>
</evidence>
<evidence type="ECO:0000256" key="23">
    <source>
        <dbReference type="ARBA" id="ARBA00033406"/>
    </source>
</evidence>
<evidence type="ECO:0000256" key="16">
    <source>
        <dbReference type="ARBA" id="ARBA00023209"/>
    </source>
</evidence>
<proteinExistence type="inferred from homology"/>
<protein>
    <recommendedName>
        <fullName evidence="7">Phosphatidate cytidylyltransferase</fullName>
        <ecNumber evidence="6">2.7.7.41</ecNumber>
    </recommendedName>
    <alternativeName>
        <fullName evidence="20">CDP-DAG synthase</fullName>
    </alternativeName>
    <alternativeName>
        <fullName evidence="22">CDP-DG synthase</fullName>
    </alternativeName>
    <alternativeName>
        <fullName evidence="18">CDP-diacylglycerol synthase</fullName>
    </alternativeName>
    <alternativeName>
        <fullName evidence="21">CDP-diglyceride pyrophosphorylase</fullName>
    </alternativeName>
    <alternativeName>
        <fullName evidence="23">CDP-diglyceride synthase</fullName>
    </alternativeName>
    <alternativeName>
        <fullName evidence="19">CTP:phosphatidate cytidylyltransferase</fullName>
    </alternativeName>
</protein>
<evidence type="ECO:0000256" key="6">
    <source>
        <dbReference type="ARBA" id="ARBA00012487"/>
    </source>
</evidence>
<feature type="transmembrane region" description="Helical" evidence="25">
    <location>
        <begin position="270"/>
        <end position="291"/>
    </location>
</feature>